<accession>A0A6J7ELG4</accession>
<name>A0A6J7ELG4_9ZZZZ</name>
<feature type="region of interest" description="Disordered" evidence="1">
    <location>
        <begin position="17"/>
        <end position="41"/>
    </location>
</feature>
<feature type="region of interest" description="Disordered" evidence="1">
    <location>
        <begin position="70"/>
        <end position="99"/>
    </location>
</feature>
<dbReference type="EMBL" id="CAFBLX010000031">
    <property type="protein sequence ID" value="CAB4881990.1"/>
    <property type="molecule type" value="Genomic_DNA"/>
</dbReference>
<gene>
    <name evidence="2" type="ORF">UFOPK3472_00714</name>
</gene>
<organism evidence="2">
    <name type="scientific">freshwater metagenome</name>
    <dbReference type="NCBI Taxonomy" id="449393"/>
    <lineage>
        <taxon>unclassified sequences</taxon>
        <taxon>metagenomes</taxon>
        <taxon>ecological metagenomes</taxon>
    </lineage>
</organism>
<proteinExistence type="predicted"/>
<reference evidence="2" key="1">
    <citation type="submission" date="2020-05" db="EMBL/GenBank/DDBJ databases">
        <authorList>
            <person name="Chiriac C."/>
            <person name="Salcher M."/>
            <person name="Ghai R."/>
            <person name="Kavagutti S V."/>
        </authorList>
    </citation>
    <scope>NUCLEOTIDE SEQUENCE</scope>
</reference>
<protein>
    <submittedName>
        <fullName evidence="2">Unannotated protein</fullName>
    </submittedName>
</protein>
<evidence type="ECO:0000256" key="1">
    <source>
        <dbReference type="SAM" id="MobiDB-lite"/>
    </source>
</evidence>
<evidence type="ECO:0000313" key="2">
    <source>
        <dbReference type="EMBL" id="CAB4881990.1"/>
    </source>
</evidence>
<dbReference type="AlphaFoldDB" id="A0A6J7ELG4"/>
<sequence>MIHILLPLRIQSSPSRLARVSMPPGLDPKSASVRPKQPMSEPSAIPGSHCCFCSSDPYFQIANIASEPCTETSERMPESMASSSRQANPYAVADVPAQP</sequence>